<dbReference type="EMBL" id="CP000230">
    <property type="protein sequence ID" value="ABC23177.1"/>
    <property type="molecule type" value="Genomic_DNA"/>
</dbReference>
<evidence type="ECO:0000313" key="4">
    <source>
        <dbReference type="Proteomes" id="UP000001929"/>
    </source>
</evidence>
<evidence type="ECO:0000256" key="2">
    <source>
        <dbReference type="ARBA" id="ARBA00022649"/>
    </source>
</evidence>
<evidence type="ECO:0000256" key="1">
    <source>
        <dbReference type="ARBA" id="ARBA00008580"/>
    </source>
</evidence>
<dbReference type="eggNOG" id="COG3609">
    <property type="taxonomic scope" value="Bacteria"/>
</dbReference>
<dbReference type="EnsemblBacteria" id="ABC23177">
    <property type="protein sequence ID" value="ABC23177"/>
    <property type="gene ID" value="Rru_A2377"/>
</dbReference>
<dbReference type="GO" id="GO:0006355">
    <property type="term" value="P:regulation of DNA-templated transcription"/>
    <property type="evidence" value="ECO:0007669"/>
    <property type="project" value="InterPro"/>
</dbReference>
<dbReference type="PhylomeDB" id="Q2RRR8"/>
<keyword evidence="3" id="KW-0238">DNA-binding</keyword>
<dbReference type="PANTHER" id="PTHR36582">
    <property type="entry name" value="ANTITOXIN PARD"/>
    <property type="match status" value="1"/>
</dbReference>
<dbReference type="PATRIC" id="fig|269796.9.peg.2478"/>
<dbReference type="AlphaFoldDB" id="Q2RRR8"/>
<name>Q2RRR8_RHORT</name>
<dbReference type="STRING" id="269796.Rru_A2377"/>
<dbReference type="Pfam" id="PF03693">
    <property type="entry name" value="ParD_antitoxin"/>
    <property type="match status" value="1"/>
</dbReference>
<dbReference type="InterPro" id="IPR010985">
    <property type="entry name" value="Ribbon_hlx_hlx"/>
</dbReference>
<accession>Q2RRR8</accession>
<keyword evidence="4" id="KW-1185">Reference proteome</keyword>
<evidence type="ECO:0000313" key="3">
    <source>
        <dbReference type="EMBL" id="ABC23177.1"/>
    </source>
</evidence>
<dbReference type="PANTHER" id="PTHR36582:SF2">
    <property type="entry name" value="ANTITOXIN PARD"/>
    <property type="match status" value="1"/>
</dbReference>
<reference evidence="3 4" key="1">
    <citation type="journal article" date="2011" name="Stand. Genomic Sci.">
        <title>Complete genome sequence of Rhodospirillum rubrum type strain (S1).</title>
        <authorList>
            <person name="Munk A.C."/>
            <person name="Copeland A."/>
            <person name="Lucas S."/>
            <person name="Lapidus A."/>
            <person name="Del Rio T.G."/>
            <person name="Barry K."/>
            <person name="Detter J.C."/>
            <person name="Hammon N."/>
            <person name="Israni S."/>
            <person name="Pitluck S."/>
            <person name="Brettin T."/>
            <person name="Bruce D."/>
            <person name="Han C."/>
            <person name="Tapia R."/>
            <person name="Gilna P."/>
            <person name="Schmutz J."/>
            <person name="Larimer F."/>
            <person name="Land M."/>
            <person name="Kyrpides N.C."/>
            <person name="Mavromatis K."/>
            <person name="Richardson P."/>
            <person name="Rohde M."/>
            <person name="Goker M."/>
            <person name="Klenk H.P."/>
            <person name="Zhang Y."/>
            <person name="Roberts G.P."/>
            <person name="Reslewic S."/>
            <person name="Schwartz D.C."/>
        </authorList>
    </citation>
    <scope>NUCLEOTIDE SEQUENCE [LARGE SCALE GENOMIC DNA]</scope>
    <source>
        <strain evidence="4">ATCC 11170 / ATH 1.1.1 / DSM 467 / LMG 4362 / NCIMB 8255 / S1</strain>
    </source>
</reference>
<dbReference type="RefSeq" id="WP_011390130.1">
    <property type="nucleotide sequence ID" value="NC_007643.1"/>
</dbReference>
<dbReference type="GO" id="GO:0003677">
    <property type="term" value="F:DNA binding"/>
    <property type="evidence" value="ECO:0007669"/>
    <property type="project" value="UniProtKB-KW"/>
</dbReference>
<dbReference type="NCBIfam" id="TIGR02606">
    <property type="entry name" value="antidote_CC2985"/>
    <property type="match status" value="1"/>
</dbReference>
<dbReference type="KEGG" id="rru:Rru_A2377"/>
<organism evidence="3 4">
    <name type="scientific">Rhodospirillum rubrum (strain ATCC 11170 / ATH 1.1.1 / DSM 467 / LMG 4362 / NCIMB 8255 / S1)</name>
    <dbReference type="NCBI Taxonomy" id="269796"/>
    <lineage>
        <taxon>Bacteria</taxon>
        <taxon>Pseudomonadati</taxon>
        <taxon>Pseudomonadota</taxon>
        <taxon>Alphaproteobacteria</taxon>
        <taxon>Rhodospirillales</taxon>
        <taxon>Rhodospirillaceae</taxon>
        <taxon>Rhodospirillum</taxon>
    </lineage>
</organism>
<comment type="similarity">
    <text evidence="1">Belongs to the ParD antitoxin family.</text>
</comment>
<dbReference type="SUPFAM" id="SSF47598">
    <property type="entry name" value="Ribbon-helix-helix"/>
    <property type="match status" value="1"/>
</dbReference>
<keyword evidence="2" id="KW-1277">Toxin-antitoxin system</keyword>
<sequence>MSTNVHLTPDLERFARDCVEGGRYNNLSEVVRSGLRLLQEAEDRRRRFQSMVEAAEAEADREGSVDLEGVLAEIDGIIDASRQ</sequence>
<gene>
    <name evidence="3" type="ordered locus">Rru_A2377</name>
</gene>
<protein>
    <submittedName>
        <fullName evidence="3">Predicted transcriptional regulators containing the CopG/Arc/MetJ DNA-binding domain</fullName>
    </submittedName>
</protein>
<dbReference type="Proteomes" id="UP000001929">
    <property type="component" value="Chromosome"/>
</dbReference>
<dbReference type="HOGENOM" id="CLU_144805_6_0_5"/>
<proteinExistence type="inferred from homology"/>
<dbReference type="Gene3D" id="6.10.10.120">
    <property type="entry name" value="Antitoxin ParD1-like"/>
    <property type="match status" value="1"/>
</dbReference>
<dbReference type="InterPro" id="IPR038296">
    <property type="entry name" value="ParD_sf"/>
</dbReference>
<dbReference type="InterPro" id="IPR022789">
    <property type="entry name" value="ParD"/>
</dbReference>